<dbReference type="PANTHER" id="PTHR21342:SF1">
    <property type="entry name" value="PHOSPHOPANTETHEINE ADENYLYLTRANSFERASE"/>
    <property type="match status" value="1"/>
</dbReference>
<comment type="cofactor">
    <cofactor evidence="9">
        <name>Mg(2+)</name>
        <dbReference type="ChEBI" id="CHEBI:18420"/>
    </cofactor>
</comment>
<dbReference type="RefSeq" id="WP_168719323.1">
    <property type="nucleotide sequence ID" value="NZ_CP042909.1"/>
</dbReference>
<evidence type="ECO:0000256" key="9">
    <source>
        <dbReference type="HAMAP-Rule" id="MF_00151"/>
    </source>
</evidence>
<dbReference type="InterPro" id="IPR001980">
    <property type="entry name" value="PPAT"/>
</dbReference>
<sequence>MAPEPKIAVYPGTFDPVTNGHLDLIRRALRLFDRLIVAVGENPAKKPLFSLEERLEMLEEAVADLPEEERERLEIESFSGLLVEFCRARGARVIVRGLRAVSDFEYEFQLALMNRRLCRHVDTIFLMPGFRWIFISSTIIKEAARFGGNLEGLVPPGVERRLREKFASLEGAP</sequence>
<feature type="binding site" evidence="9">
    <location>
        <begin position="132"/>
        <end position="138"/>
    </location>
    <ligand>
        <name>ATP</name>
        <dbReference type="ChEBI" id="CHEBI:30616"/>
    </ligand>
</feature>
<dbReference type="GO" id="GO:0005737">
    <property type="term" value="C:cytoplasm"/>
    <property type="evidence" value="ECO:0007669"/>
    <property type="project" value="UniProtKB-SubCell"/>
</dbReference>
<evidence type="ECO:0000256" key="1">
    <source>
        <dbReference type="ARBA" id="ARBA00022490"/>
    </source>
</evidence>
<comment type="similarity">
    <text evidence="9">Belongs to the bacterial CoaD family.</text>
</comment>
<evidence type="ECO:0000256" key="7">
    <source>
        <dbReference type="ARBA" id="ARBA00022993"/>
    </source>
</evidence>
<gene>
    <name evidence="9 11" type="primary">coaD</name>
    <name evidence="11" type="ORF">FVE67_03785</name>
</gene>
<evidence type="ECO:0000256" key="3">
    <source>
        <dbReference type="ARBA" id="ARBA00022695"/>
    </source>
</evidence>
<evidence type="ECO:0000256" key="4">
    <source>
        <dbReference type="ARBA" id="ARBA00022741"/>
    </source>
</evidence>
<evidence type="ECO:0000256" key="2">
    <source>
        <dbReference type="ARBA" id="ARBA00022679"/>
    </source>
</evidence>
<feature type="binding site" evidence="9">
    <location>
        <position position="45"/>
    </location>
    <ligand>
        <name>substrate</name>
    </ligand>
</feature>
<feature type="binding site" evidence="9">
    <location>
        <position position="107"/>
    </location>
    <ligand>
        <name>ATP</name>
        <dbReference type="ChEBI" id="CHEBI:30616"/>
    </ligand>
</feature>
<reference evidence="11 12" key="1">
    <citation type="submission" date="2019-08" db="EMBL/GenBank/DDBJ databases">
        <title>Complete genome sequence of Thermosulfurimonas marina SU872T, an anaerobic thermophilic chemolithoautotrophic bacterium isolated from a shallow marine hydrothermal vent.</title>
        <authorList>
            <person name="Allioux M."/>
            <person name="Jebbar M."/>
            <person name="Slobodkina G."/>
            <person name="Slobodkin A."/>
            <person name="Moalic Y."/>
            <person name="Frolova A."/>
            <person name="Shao Z."/>
            <person name="Alain K."/>
        </authorList>
    </citation>
    <scope>NUCLEOTIDE SEQUENCE [LARGE SCALE GENOMIC DNA]</scope>
    <source>
        <strain evidence="11 12">SU872</strain>
    </source>
</reference>
<keyword evidence="4 9" id="KW-0547">Nucleotide-binding</keyword>
<comment type="pathway">
    <text evidence="9">Cofactor biosynthesis; coenzyme A biosynthesis; CoA from (R)-pantothenate: step 4/5.</text>
</comment>
<feature type="binding site" evidence="9">
    <location>
        <position position="82"/>
    </location>
    <ligand>
        <name>substrate</name>
    </ligand>
</feature>
<dbReference type="Pfam" id="PF01467">
    <property type="entry name" value="CTP_transf_like"/>
    <property type="match status" value="1"/>
</dbReference>
<dbReference type="GO" id="GO:0004595">
    <property type="term" value="F:pantetheine-phosphate adenylyltransferase activity"/>
    <property type="evidence" value="ECO:0007669"/>
    <property type="project" value="UniProtKB-UniRule"/>
</dbReference>
<accession>A0A6H1WS36</accession>
<feature type="binding site" evidence="9">
    <location>
        <position position="96"/>
    </location>
    <ligand>
        <name>substrate</name>
    </ligand>
</feature>
<dbReference type="EMBL" id="CP042909">
    <property type="protein sequence ID" value="QJA05969.1"/>
    <property type="molecule type" value="Genomic_DNA"/>
</dbReference>
<feature type="binding site" evidence="9">
    <location>
        <position position="21"/>
    </location>
    <ligand>
        <name>ATP</name>
        <dbReference type="ChEBI" id="CHEBI:30616"/>
    </ligand>
</feature>
<dbReference type="Gene3D" id="3.40.50.620">
    <property type="entry name" value="HUPs"/>
    <property type="match status" value="1"/>
</dbReference>
<evidence type="ECO:0000256" key="8">
    <source>
        <dbReference type="ARBA" id="ARBA00029346"/>
    </source>
</evidence>
<dbReference type="Proteomes" id="UP000501253">
    <property type="component" value="Chromosome"/>
</dbReference>
<evidence type="ECO:0000313" key="12">
    <source>
        <dbReference type="Proteomes" id="UP000501253"/>
    </source>
</evidence>
<feature type="domain" description="Cytidyltransferase-like" evidence="10">
    <location>
        <begin position="9"/>
        <end position="142"/>
    </location>
</feature>
<feature type="site" description="Transition state stabilizer" evidence="9">
    <location>
        <position position="21"/>
    </location>
</feature>
<dbReference type="KEGG" id="tmai:FVE67_03785"/>
<dbReference type="EC" id="2.7.7.3" evidence="9"/>
<comment type="function">
    <text evidence="9">Reversibly transfers an adenylyl group from ATP to 4'-phosphopantetheine, yielding dephospho-CoA (dPCoA) and pyrophosphate.</text>
</comment>
<name>A0A6H1WS36_9BACT</name>
<dbReference type="InterPro" id="IPR014729">
    <property type="entry name" value="Rossmann-like_a/b/a_fold"/>
</dbReference>
<keyword evidence="7 9" id="KW-0173">Coenzyme A biosynthesis</keyword>
<dbReference type="GO" id="GO:0005524">
    <property type="term" value="F:ATP binding"/>
    <property type="evidence" value="ECO:0007669"/>
    <property type="project" value="UniProtKB-KW"/>
</dbReference>
<proteinExistence type="inferred from homology"/>
<feature type="binding site" evidence="9">
    <location>
        <position position="13"/>
    </location>
    <ligand>
        <name>substrate</name>
    </ligand>
</feature>
<organism evidence="11 12">
    <name type="scientific">Thermosulfurimonas marina</name>
    <dbReference type="NCBI Taxonomy" id="2047767"/>
    <lineage>
        <taxon>Bacteria</taxon>
        <taxon>Pseudomonadati</taxon>
        <taxon>Thermodesulfobacteriota</taxon>
        <taxon>Thermodesulfobacteria</taxon>
        <taxon>Thermodesulfobacteriales</taxon>
        <taxon>Thermodesulfobacteriaceae</taxon>
        <taxon>Thermosulfurimonas</taxon>
    </lineage>
</organism>
<keyword evidence="3 9" id="KW-0548">Nucleotidyltransferase</keyword>
<dbReference type="HAMAP" id="MF_00151">
    <property type="entry name" value="PPAT_bact"/>
    <property type="match status" value="1"/>
</dbReference>
<dbReference type="PANTHER" id="PTHR21342">
    <property type="entry name" value="PHOSPHOPANTETHEINE ADENYLYLTRANSFERASE"/>
    <property type="match status" value="1"/>
</dbReference>
<evidence type="ECO:0000256" key="6">
    <source>
        <dbReference type="ARBA" id="ARBA00022842"/>
    </source>
</evidence>
<evidence type="ECO:0000313" key="11">
    <source>
        <dbReference type="EMBL" id="QJA05969.1"/>
    </source>
</evidence>
<dbReference type="NCBIfam" id="TIGR00125">
    <property type="entry name" value="cyt_tran_rel"/>
    <property type="match status" value="1"/>
</dbReference>
<dbReference type="AlphaFoldDB" id="A0A6H1WS36"/>
<feature type="binding site" evidence="9">
    <location>
        <begin position="97"/>
        <end position="99"/>
    </location>
    <ligand>
        <name>ATP</name>
        <dbReference type="ChEBI" id="CHEBI:30616"/>
    </ligand>
</feature>
<keyword evidence="5 9" id="KW-0067">ATP-binding</keyword>
<evidence type="ECO:0000256" key="5">
    <source>
        <dbReference type="ARBA" id="ARBA00022840"/>
    </source>
</evidence>
<dbReference type="UniPathway" id="UPA00241">
    <property type="reaction ID" value="UER00355"/>
</dbReference>
<keyword evidence="2 9" id="KW-0808">Transferase</keyword>
<comment type="subunit">
    <text evidence="9">Homohexamer.</text>
</comment>
<keyword evidence="1 9" id="KW-0963">Cytoplasm</keyword>
<dbReference type="PRINTS" id="PR01020">
    <property type="entry name" value="LPSBIOSNTHSS"/>
</dbReference>
<feature type="binding site" evidence="9">
    <location>
        <begin position="13"/>
        <end position="14"/>
    </location>
    <ligand>
        <name>ATP</name>
        <dbReference type="ChEBI" id="CHEBI:30616"/>
    </ligand>
</feature>
<protein>
    <recommendedName>
        <fullName evidence="9">Phosphopantetheine adenylyltransferase</fullName>
        <ecNumber evidence="9">2.7.7.3</ecNumber>
    </recommendedName>
    <alternativeName>
        <fullName evidence="9">Dephospho-CoA pyrophosphorylase</fullName>
    </alternativeName>
    <alternativeName>
        <fullName evidence="9">Pantetheine-phosphate adenylyltransferase</fullName>
        <shortName evidence="9">PPAT</shortName>
    </alternativeName>
</protein>
<dbReference type="CDD" id="cd02163">
    <property type="entry name" value="PPAT"/>
    <property type="match status" value="1"/>
</dbReference>
<dbReference type="SUPFAM" id="SSF52374">
    <property type="entry name" value="Nucleotidylyl transferase"/>
    <property type="match status" value="1"/>
</dbReference>
<dbReference type="InterPro" id="IPR004821">
    <property type="entry name" value="Cyt_trans-like"/>
</dbReference>
<evidence type="ECO:0000259" key="10">
    <source>
        <dbReference type="Pfam" id="PF01467"/>
    </source>
</evidence>
<dbReference type="GO" id="GO:0015937">
    <property type="term" value="P:coenzyme A biosynthetic process"/>
    <property type="evidence" value="ECO:0007669"/>
    <property type="project" value="UniProtKB-UniRule"/>
</dbReference>
<keyword evidence="6 9" id="KW-0460">Magnesium</keyword>
<comment type="catalytic activity">
    <reaction evidence="8 9">
        <text>(R)-4'-phosphopantetheine + ATP + H(+) = 3'-dephospho-CoA + diphosphate</text>
        <dbReference type="Rhea" id="RHEA:19801"/>
        <dbReference type="ChEBI" id="CHEBI:15378"/>
        <dbReference type="ChEBI" id="CHEBI:30616"/>
        <dbReference type="ChEBI" id="CHEBI:33019"/>
        <dbReference type="ChEBI" id="CHEBI:57328"/>
        <dbReference type="ChEBI" id="CHEBI:61723"/>
        <dbReference type="EC" id="2.7.7.3"/>
    </reaction>
</comment>
<dbReference type="NCBIfam" id="TIGR01510">
    <property type="entry name" value="coaD_prev_kdtB"/>
    <property type="match status" value="1"/>
</dbReference>
<keyword evidence="12" id="KW-1185">Reference proteome</keyword>
<comment type="subcellular location">
    <subcellularLocation>
        <location evidence="9">Cytoplasm</location>
    </subcellularLocation>
</comment>